<organism evidence="1 2">
    <name type="scientific">Methylocucumis oryzae</name>
    <dbReference type="NCBI Taxonomy" id="1632867"/>
    <lineage>
        <taxon>Bacteria</taxon>
        <taxon>Pseudomonadati</taxon>
        <taxon>Pseudomonadota</taxon>
        <taxon>Gammaproteobacteria</taxon>
        <taxon>Methylococcales</taxon>
        <taxon>Methylococcaceae</taxon>
        <taxon>Methylocucumis</taxon>
    </lineage>
</organism>
<reference evidence="2" key="1">
    <citation type="submission" date="2015-03" db="EMBL/GenBank/DDBJ databases">
        <title>Draft genome sequence of a novel methanotroph (Sn10-6) isolated from flooded ricefield rhizosphere in India.</title>
        <authorList>
            <person name="Pandit P.S."/>
            <person name="Pore S.D."/>
            <person name="Arora P."/>
            <person name="Kapse N.G."/>
            <person name="Dhakephalkar P.K."/>
            <person name="Rahalkar M.C."/>
        </authorList>
    </citation>
    <scope>NUCLEOTIDE SEQUENCE [LARGE SCALE GENOMIC DNA]</scope>
    <source>
        <strain evidence="2">Sn10-6</strain>
    </source>
</reference>
<accession>A0A0F3IFF7</accession>
<dbReference type="OrthoDB" id="9255604at2"/>
<reference evidence="1 2" key="2">
    <citation type="journal article" date="2016" name="Microb. Ecol.">
        <title>Genome Characteristics of a Novel Type I Methanotroph (Sn10-6) Isolated from a Flooded Indian Rice Field.</title>
        <authorList>
            <person name="Rahalkar M.C."/>
            <person name="Pandit P.S."/>
            <person name="Dhakephalkar P.K."/>
            <person name="Pore S."/>
            <person name="Arora P."/>
            <person name="Kapse N."/>
        </authorList>
    </citation>
    <scope>NUCLEOTIDE SEQUENCE [LARGE SCALE GENOMIC DNA]</scope>
    <source>
        <strain evidence="1 2">Sn10-6</strain>
    </source>
</reference>
<protein>
    <recommendedName>
        <fullName evidence="3">ABM domain-containing protein</fullName>
    </recommendedName>
</protein>
<evidence type="ECO:0000313" key="2">
    <source>
        <dbReference type="Proteomes" id="UP000033684"/>
    </source>
</evidence>
<dbReference type="Proteomes" id="UP000033684">
    <property type="component" value="Unassembled WGS sequence"/>
</dbReference>
<evidence type="ECO:0000313" key="1">
    <source>
        <dbReference type="EMBL" id="KJV05496.1"/>
    </source>
</evidence>
<comment type="caution">
    <text evidence="1">The sequence shown here is derived from an EMBL/GenBank/DDBJ whole genome shotgun (WGS) entry which is preliminary data.</text>
</comment>
<name>A0A0F3IFF7_9GAMM</name>
<gene>
    <name evidence="1" type="ORF">VZ94_17765</name>
</gene>
<dbReference type="AlphaFoldDB" id="A0A0F3IFF7"/>
<sequence length="121" mass="13984">MNLDIAKLKSIEETASKEMGKFSFFALFLPEDSPNKWDLIVSADWIDHDKLKALRYLAKKMNESFSSAEIVNLSKVVPIETKNSELIQLTKQYRTEHDTKEIRNKDFFGIPIDQAYIITAK</sequence>
<evidence type="ECO:0008006" key="3">
    <source>
        <dbReference type="Google" id="ProtNLM"/>
    </source>
</evidence>
<keyword evidence="2" id="KW-1185">Reference proteome</keyword>
<proteinExistence type="predicted"/>
<dbReference type="EMBL" id="LAJX01000219">
    <property type="protein sequence ID" value="KJV05496.1"/>
    <property type="molecule type" value="Genomic_DNA"/>
</dbReference>
<dbReference type="RefSeq" id="WP_045780242.1">
    <property type="nucleotide sequence ID" value="NZ_LAJX01000219.1"/>
</dbReference>